<feature type="non-terminal residue" evidence="2">
    <location>
        <position position="1"/>
    </location>
</feature>
<dbReference type="Pfam" id="PF12937">
    <property type="entry name" value="F-box-like"/>
    <property type="match status" value="1"/>
</dbReference>
<gene>
    <name evidence="2" type="ORF">BT96DRAFT_766117</name>
</gene>
<proteinExistence type="predicted"/>
<feature type="domain" description="F-box" evidence="1">
    <location>
        <begin position="16"/>
        <end position="65"/>
    </location>
</feature>
<dbReference type="OrthoDB" id="2884925at2759"/>
<dbReference type="Gene3D" id="1.20.1280.50">
    <property type="match status" value="1"/>
</dbReference>
<dbReference type="EMBL" id="ML769384">
    <property type="protein sequence ID" value="KAE9410840.1"/>
    <property type="molecule type" value="Genomic_DNA"/>
</dbReference>
<reference evidence="2" key="1">
    <citation type="journal article" date="2019" name="Environ. Microbiol.">
        <title>Fungal ecological strategies reflected in gene transcription - a case study of two litter decomposers.</title>
        <authorList>
            <person name="Barbi F."/>
            <person name="Kohler A."/>
            <person name="Barry K."/>
            <person name="Baskaran P."/>
            <person name="Daum C."/>
            <person name="Fauchery L."/>
            <person name="Ihrmark K."/>
            <person name="Kuo A."/>
            <person name="LaButti K."/>
            <person name="Lipzen A."/>
            <person name="Morin E."/>
            <person name="Grigoriev I.V."/>
            <person name="Henrissat B."/>
            <person name="Lindahl B."/>
            <person name="Martin F."/>
        </authorList>
    </citation>
    <scope>NUCLEOTIDE SEQUENCE</scope>
    <source>
        <strain evidence="2">JB14</strain>
    </source>
</reference>
<dbReference type="InterPro" id="IPR001810">
    <property type="entry name" value="F-box_dom"/>
</dbReference>
<organism evidence="2 3">
    <name type="scientific">Gymnopus androsaceus JB14</name>
    <dbReference type="NCBI Taxonomy" id="1447944"/>
    <lineage>
        <taxon>Eukaryota</taxon>
        <taxon>Fungi</taxon>
        <taxon>Dikarya</taxon>
        <taxon>Basidiomycota</taxon>
        <taxon>Agaricomycotina</taxon>
        <taxon>Agaricomycetes</taxon>
        <taxon>Agaricomycetidae</taxon>
        <taxon>Agaricales</taxon>
        <taxon>Marasmiineae</taxon>
        <taxon>Omphalotaceae</taxon>
        <taxon>Gymnopus</taxon>
    </lineage>
</organism>
<protein>
    <recommendedName>
        <fullName evidence="1">F-box domain-containing protein</fullName>
    </recommendedName>
</protein>
<dbReference type="InterPro" id="IPR036047">
    <property type="entry name" value="F-box-like_dom_sf"/>
</dbReference>
<dbReference type="Proteomes" id="UP000799118">
    <property type="component" value="Unassembled WGS sequence"/>
</dbReference>
<dbReference type="AlphaFoldDB" id="A0A6A4ILU7"/>
<feature type="non-terminal residue" evidence="2">
    <location>
        <position position="85"/>
    </location>
</feature>
<accession>A0A6A4ILU7</accession>
<sequence length="85" mass="10235">DALRELKSRYNLHMPISKLPAEILCVIFMLVPESTDDDWYRFTVTHVCSHWRSIALNYPEMWNMPDFWMPEWACEMLKRSEMAPL</sequence>
<evidence type="ECO:0000259" key="1">
    <source>
        <dbReference type="Pfam" id="PF12937"/>
    </source>
</evidence>
<evidence type="ECO:0000313" key="2">
    <source>
        <dbReference type="EMBL" id="KAE9410840.1"/>
    </source>
</evidence>
<dbReference type="SUPFAM" id="SSF81383">
    <property type="entry name" value="F-box domain"/>
    <property type="match status" value="1"/>
</dbReference>
<evidence type="ECO:0000313" key="3">
    <source>
        <dbReference type="Proteomes" id="UP000799118"/>
    </source>
</evidence>
<name>A0A6A4ILU7_9AGAR</name>
<keyword evidence="3" id="KW-1185">Reference proteome</keyword>